<reference evidence="2" key="3">
    <citation type="submission" date="2025-09" db="UniProtKB">
        <authorList>
            <consortium name="Ensembl"/>
        </authorList>
    </citation>
    <scope>IDENTIFICATION</scope>
</reference>
<feature type="domain" description="Kazal-like" evidence="1">
    <location>
        <begin position="29"/>
        <end position="69"/>
    </location>
</feature>
<keyword evidence="3" id="KW-1185">Reference proteome</keyword>
<dbReference type="Gene3D" id="3.30.60.30">
    <property type="match status" value="1"/>
</dbReference>
<reference evidence="2 3" key="1">
    <citation type="journal article" date="2019" name="Proc. Natl. Acad. Sci. U.S.A.">
        <title>Regulatory changes in pterin and carotenoid genes underlie balanced color polymorphisms in the wall lizard.</title>
        <authorList>
            <person name="Andrade P."/>
            <person name="Pinho C."/>
            <person name="Perez I de Lanuza G."/>
            <person name="Afonso S."/>
            <person name="Brejcha J."/>
            <person name="Rubin C.J."/>
            <person name="Wallerman O."/>
            <person name="Pereira P."/>
            <person name="Sabatino S.J."/>
            <person name="Bellati A."/>
            <person name="Pellitteri-Rosa D."/>
            <person name="Bosakova Z."/>
            <person name="Bunikis I."/>
            <person name="Carretero M.A."/>
            <person name="Feiner N."/>
            <person name="Marsik P."/>
            <person name="Pauperio F."/>
            <person name="Salvi D."/>
            <person name="Soler L."/>
            <person name="While G.M."/>
            <person name="Uller T."/>
            <person name="Font E."/>
            <person name="Andersson L."/>
            <person name="Carneiro M."/>
        </authorList>
    </citation>
    <scope>NUCLEOTIDE SEQUENCE</scope>
</reference>
<dbReference type="SUPFAM" id="SSF100895">
    <property type="entry name" value="Kazal-type serine protease inhibitors"/>
    <property type="match status" value="1"/>
</dbReference>
<dbReference type="GeneTree" id="ENSGT01030000235706"/>
<dbReference type="Ensembl" id="ENSPMRT00000012481.1">
    <property type="protein sequence ID" value="ENSPMRP00000011681.1"/>
    <property type="gene ID" value="ENSPMRG00000007820.1"/>
</dbReference>
<organism evidence="2 3">
    <name type="scientific">Podarcis muralis</name>
    <name type="common">Wall lizard</name>
    <name type="synonym">Lacerta muralis</name>
    <dbReference type="NCBI Taxonomy" id="64176"/>
    <lineage>
        <taxon>Eukaryota</taxon>
        <taxon>Metazoa</taxon>
        <taxon>Chordata</taxon>
        <taxon>Craniata</taxon>
        <taxon>Vertebrata</taxon>
        <taxon>Euteleostomi</taxon>
        <taxon>Lepidosauria</taxon>
        <taxon>Squamata</taxon>
        <taxon>Bifurcata</taxon>
        <taxon>Unidentata</taxon>
        <taxon>Episquamata</taxon>
        <taxon>Laterata</taxon>
        <taxon>Lacertibaenia</taxon>
        <taxon>Lacertidae</taxon>
        <taxon>Podarcis</taxon>
    </lineage>
</organism>
<evidence type="ECO:0000313" key="2">
    <source>
        <dbReference type="Ensembl" id="ENSPMRP00000011681.1"/>
    </source>
</evidence>
<dbReference type="Pfam" id="PF00050">
    <property type="entry name" value="Kazal_1"/>
    <property type="match status" value="1"/>
</dbReference>
<dbReference type="Proteomes" id="UP000472272">
    <property type="component" value="Chromosome 2"/>
</dbReference>
<accession>A0A670IJC7</accession>
<proteinExistence type="predicted"/>
<name>A0A670IJC7_PODMU</name>
<evidence type="ECO:0000259" key="1">
    <source>
        <dbReference type="Pfam" id="PF00050"/>
    </source>
</evidence>
<dbReference type="AlphaFoldDB" id="A0A670IJC7"/>
<dbReference type="InterPro" id="IPR036058">
    <property type="entry name" value="Kazal_dom_sf"/>
</dbReference>
<reference evidence="2" key="2">
    <citation type="submission" date="2025-08" db="UniProtKB">
        <authorList>
            <consortium name="Ensembl"/>
        </authorList>
    </citation>
    <scope>IDENTIFICATION</scope>
</reference>
<protein>
    <recommendedName>
        <fullName evidence="1">Kazal-like domain-containing protein</fullName>
    </recommendedName>
</protein>
<sequence>MWTQLGEYTGCRCKCSHHSFAFIKRNDGCEEYRSEMGPNGELTCTRENAPVRDATGYTYNNKCIMCSEKLGGCNSWCDFFHRLLTSHAKSEVSTYTVFHPGSQGALEQSEDAFQPGKTY</sequence>
<evidence type="ECO:0000313" key="3">
    <source>
        <dbReference type="Proteomes" id="UP000472272"/>
    </source>
</evidence>
<dbReference type="InterPro" id="IPR002350">
    <property type="entry name" value="Kazal_dom"/>
</dbReference>